<accession>A0AAP0PW61</accession>
<proteinExistence type="predicted"/>
<dbReference type="Proteomes" id="UP001419268">
    <property type="component" value="Unassembled WGS sequence"/>
</dbReference>
<feature type="region of interest" description="Disordered" evidence="1">
    <location>
        <begin position="1"/>
        <end position="37"/>
    </location>
</feature>
<dbReference type="AlphaFoldDB" id="A0AAP0PW61"/>
<feature type="compositionally biased region" description="Acidic residues" evidence="1">
    <location>
        <begin position="9"/>
        <end position="27"/>
    </location>
</feature>
<comment type="caution">
    <text evidence="2">The sequence shown here is derived from an EMBL/GenBank/DDBJ whole genome shotgun (WGS) entry which is preliminary data.</text>
</comment>
<dbReference type="EMBL" id="JBBNAG010000002">
    <property type="protein sequence ID" value="KAK9158663.1"/>
    <property type="molecule type" value="Genomic_DNA"/>
</dbReference>
<name>A0AAP0PW61_9MAGN</name>
<gene>
    <name evidence="2" type="ORF">Scep_005237</name>
</gene>
<protein>
    <submittedName>
        <fullName evidence="2">Uncharacterized protein</fullName>
    </submittedName>
</protein>
<evidence type="ECO:0000313" key="3">
    <source>
        <dbReference type="Proteomes" id="UP001419268"/>
    </source>
</evidence>
<reference evidence="2 3" key="1">
    <citation type="submission" date="2024-01" db="EMBL/GenBank/DDBJ databases">
        <title>Genome assemblies of Stephania.</title>
        <authorList>
            <person name="Yang L."/>
        </authorList>
    </citation>
    <scope>NUCLEOTIDE SEQUENCE [LARGE SCALE GENOMIC DNA]</scope>
    <source>
        <strain evidence="2">JXDWG</strain>
        <tissue evidence="2">Leaf</tissue>
    </source>
</reference>
<evidence type="ECO:0000256" key="1">
    <source>
        <dbReference type="SAM" id="MobiDB-lite"/>
    </source>
</evidence>
<organism evidence="2 3">
    <name type="scientific">Stephania cephalantha</name>
    <dbReference type="NCBI Taxonomy" id="152367"/>
    <lineage>
        <taxon>Eukaryota</taxon>
        <taxon>Viridiplantae</taxon>
        <taxon>Streptophyta</taxon>
        <taxon>Embryophyta</taxon>
        <taxon>Tracheophyta</taxon>
        <taxon>Spermatophyta</taxon>
        <taxon>Magnoliopsida</taxon>
        <taxon>Ranunculales</taxon>
        <taxon>Menispermaceae</taxon>
        <taxon>Menispermoideae</taxon>
        <taxon>Cissampelideae</taxon>
        <taxon>Stephania</taxon>
    </lineage>
</organism>
<evidence type="ECO:0000313" key="2">
    <source>
        <dbReference type="EMBL" id="KAK9158663.1"/>
    </source>
</evidence>
<sequence>MEIEREVDHDEEEVTSGSDDEDDEEEGSSSSSSSSFIPSIRIKRMEDHLILISTVVVKDVALTSDLFQLLEDEKLDIASESQYRTETRVAHTVQVIISIIDH</sequence>
<keyword evidence="3" id="KW-1185">Reference proteome</keyword>